<proteinExistence type="predicted"/>
<keyword evidence="3" id="KW-1185">Reference proteome</keyword>
<dbReference type="Gene3D" id="3.90.950.20">
    <property type="entry name" value="CinA-like"/>
    <property type="match status" value="1"/>
</dbReference>
<sequence length="174" mass="17851">MTTEPGRALAAGVLETLARRGETVATAESLTGGLLSARLTDVPGASRSFVGGVVSYATHVKVSALDVPADLVEQHGVISEECASAMARGVRTRLGSTWGIATTGVAGPDAQEGRPVGTVWVAVAGPDHVETRELALEGDRWAIRQASCDAALAVLDGVLTPEDGVLPREEGGLR</sequence>
<dbReference type="InterPro" id="IPR008136">
    <property type="entry name" value="CinA_C"/>
</dbReference>
<dbReference type="NCBIfam" id="TIGR00199">
    <property type="entry name" value="PncC_domain"/>
    <property type="match status" value="1"/>
</dbReference>
<evidence type="ECO:0000313" key="2">
    <source>
        <dbReference type="EMBL" id="MFC7359399.1"/>
    </source>
</evidence>
<dbReference type="RefSeq" id="WP_255889489.1">
    <property type="nucleotide sequence ID" value="NZ_JAFMZM010000002.1"/>
</dbReference>
<gene>
    <name evidence="2" type="ORF">ACFQO6_03880</name>
</gene>
<dbReference type="InterPro" id="IPR036653">
    <property type="entry name" value="CinA-like_C"/>
</dbReference>
<organism evidence="2 3">
    <name type="scientific">Nocardioides astragali</name>
    <dbReference type="NCBI Taxonomy" id="1776736"/>
    <lineage>
        <taxon>Bacteria</taxon>
        <taxon>Bacillati</taxon>
        <taxon>Actinomycetota</taxon>
        <taxon>Actinomycetes</taxon>
        <taxon>Propionibacteriales</taxon>
        <taxon>Nocardioidaceae</taxon>
        <taxon>Nocardioides</taxon>
    </lineage>
</organism>
<name>A0ABW2MWQ2_9ACTN</name>
<feature type="domain" description="CinA C-terminal" evidence="1">
    <location>
        <begin position="8"/>
        <end position="156"/>
    </location>
</feature>
<evidence type="ECO:0000259" key="1">
    <source>
        <dbReference type="Pfam" id="PF02464"/>
    </source>
</evidence>
<accession>A0ABW2MWQ2</accession>
<comment type="caution">
    <text evidence="2">The sequence shown here is derived from an EMBL/GenBank/DDBJ whole genome shotgun (WGS) entry which is preliminary data.</text>
</comment>
<reference evidence="3" key="1">
    <citation type="journal article" date="2019" name="Int. J. Syst. Evol. Microbiol.">
        <title>The Global Catalogue of Microorganisms (GCM) 10K type strain sequencing project: providing services to taxonomists for standard genome sequencing and annotation.</title>
        <authorList>
            <consortium name="The Broad Institute Genomics Platform"/>
            <consortium name="The Broad Institute Genome Sequencing Center for Infectious Disease"/>
            <person name="Wu L."/>
            <person name="Ma J."/>
        </authorList>
    </citation>
    <scope>NUCLEOTIDE SEQUENCE [LARGE SCALE GENOMIC DNA]</scope>
    <source>
        <strain evidence="3">FCH27</strain>
    </source>
</reference>
<dbReference type="Pfam" id="PF02464">
    <property type="entry name" value="CinA"/>
    <property type="match status" value="1"/>
</dbReference>
<evidence type="ECO:0000313" key="3">
    <source>
        <dbReference type="Proteomes" id="UP001596524"/>
    </source>
</evidence>
<dbReference type="EMBL" id="JBHTCH010000004">
    <property type="protein sequence ID" value="MFC7359399.1"/>
    <property type="molecule type" value="Genomic_DNA"/>
</dbReference>
<protein>
    <submittedName>
        <fullName evidence="2">CinA family protein</fullName>
    </submittedName>
</protein>
<dbReference type="Proteomes" id="UP001596524">
    <property type="component" value="Unassembled WGS sequence"/>
</dbReference>
<dbReference type="SUPFAM" id="SSF142433">
    <property type="entry name" value="CinA-like"/>
    <property type="match status" value="1"/>
</dbReference>